<name>A0A7S2F9R7_9CHLO</name>
<organism evidence="8">
    <name type="scientific">Pycnococcus provasolii</name>
    <dbReference type="NCBI Taxonomy" id="41880"/>
    <lineage>
        <taxon>Eukaryota</taxon>
        <taxon>Viridiplantae</taxon>
        <taxon>Chlorophyta</taxon>
        <taxon>Pseudoscourfieldiophyceae</taxon>
        <taxon>Pseudoscourfieldiales</taxon>
        <taxon>Pycnococcaceae</taxon>
        <taxon>Pycnococcus</taxon>
    </lineage>
</organism>
<evidence type="ECO:0000259" key="7">
    <source>
        <dbReference type="PROSITE" id="PS50059"/>
    </source>
</evidence>
<feature type="domain" description="PPIase FKBP-type" evidence="7">
    <location>
        <begin position="155"/>
        <end position="250"/>
    </location>
</feature>
<evidence type="ECO:0000256" key="2">
    <source>
        <dbReference type="ARBA" id="ARBA00013194"/>
    </source>
</evidence>
<feature type="region of interest" description="Disordered" evidence="6">
    <location>
        <begin position="1"/>
        <end position="27"/>
    </location>
</feature>
<dbReference type="SUPFAM" id="SSF54534">
    <property type="entry name" value="FKBP-like"/>
    <property type="match status" value="1"/>
</dbReference>
<dbReference type="PANTHER" id="PTHR43811:SF17">
    <property type="entry name" value="PEPTIDYL-PROLYL CIS-TRANS ISOMERASE FKBP16-3, CHLOROPLASTIC"/>
    <property type="match status" value="1"/>
</dbReference>
<dbReference type="EC" id="5.2.1.8" evidence="2 5"/>
<dbReference type="InterPro" id="IPR001179">
    <property type="entry name" value="PPIase_FKBP_dom"/>
</dbReference>
<evidence type="ECO:0000256" key="4">
    <source>
        <dbReference type="ARBA" id="ARBA00023235"/>
    </source>
</evidence>
<dbReference type="GO" id="GO:0003755">
    <property type="term" value="F:peptidyl-prolyl cis-trans isomerase activity"/>
    <property type="evidence" value="ECO:0007669"/>
    <property type="project" value="UniProtKB-KW"/>
</dbReference>
<dbReference type="Gene3D" id="3.10.50.40">
    <property type="match status" value="1"/>
</dbReference>
<dbReference type="EMBL" id="HBGR01008281">
    <property type="protein sequence ID" value="CAD9382427.1"/>
    <property type="molecule type" value="Transcribed_RNA"/>
</dbReference>
<dbReference type="PROSITE" id="PS50059">
    <property type="entry name" value="FKBP_PPIASE"/>
    <property type="match status" value="1"/>
</dbReference>
<reference evidence="8" key="1">
    <citation type="submission" date="2021-01" db="EMBL/GenBank/DDBJ databases">
        <authorList>
            <person name="Corre E."/>
            <person name="Pelletier E."/>
            <person name="Niang G."/>
            <person name="Scheremetjew M."/>
            <person name="Finn R."/>
            <person name="Kale V."/>
            <person name="Holt S."/>
            <person name="Cochrane G."/>
            <person name="Meng A."/>
            <person name="Brown T."/>
            <person name="Cohen L."/>
        </authorList>
    </citation>
    <scope>NUCLEOTIDE SEQUENCE</scope>
    <source>
        <strain evidence="8">RCC733</strain>
    </source>
</reference>
<evidence type="ECO:0000256" key="6">
    <source>
        <dbReference type="SAM" id="MobiDB-lite"/>
    </source>
</evidence>
<feature type="region of interest" description="Disordered" evidence="6">
    <location>
        <begin position="262"/>
        <end position="283"/>
    </location>
</feature>
<accession>A0A7S2F9R7</accession>
<feature type="compositionally biased region" description="Low complexity" evidence="6">
    <location>
        <begin position="267"/>
        <end position="283"/>
    </location>
</feature>
<dbReference type="Pfam" id="PF00254">
    <property type="entry name" value="FKBP_C"/>
    <property type="match status" value="1"/>
</dbReference>
<dbReference type="PANTHER" id="PTHR43811">
    <property type="entry name" value="FKBP-TYPE PEPTIDYL-PROLYL CIS-TRANS ISOMERASE FKPA"/>
    <property type="match status" value="1"/>
</dbReference>
<evidence type="ECO:0000256" key="3">
    <source>
        <dbReference type="ARBA" id="ARBA00023110"/>
    </source>
</evidence>
<evidence type="ECO:0000256" key="1">
    <source>
        <dbReference type="ARBA" id="ARBA00000971"/>
    </source>
</evidence>
<keyword evidence="3 5" id="KW-0697">Rotamase</keyword>
<keyword evidence="4 5" id="KW-0413">Isomerase</keyword>
<dbReference type="InterPro" id="IPR046357">
    <property type="entry name" value="PPIase_dom_sf"/>
</dbReference>
<protein>
    <recommendedName>
        <fullName evidence="2 5">peptidylprolyl isomerase</fullName>
        <ecNumber evidence="2 5">5.2.1.8</ecNumber>
    </recommendedName>
</protein>
<proteinExistence type="predicted"/>
<evidence type="ECO:0000256" key="5">
    <source>
        <dbReference type="PROSITE-ProRule" id="PRU00277"/>
    </source>
</evidence>
<sequence length="283" mass="29330">MMNAFRASTSCSNGGNGSGNGNGKRGAVTLRRSLGGRSLTGGVAMGRVTHHHKVAMMIKPSASASSSRATSPDHDAGVLRRDFMQKGALSLGVSLAMATVKQGPALAVGSSEEPTKMLCDARCLAGLESAQMVTTPSGLQYKDIKVGRGVEPPKGYQVVCQYVALIEENGKTRIFESTLERKEPADIRVGAGQVIPGLDEGLSTMKVGGVRRLYVPGNLSFPKGLAAAPGRARVPPASPIIMDVFLLDVPGFDLPDEEEEVVPAPAPAEEAAPAPEAAAEVVA</sequence>
<gene>
    <name evidence="8" type="ORF">PPRO1471_LOCUS5515</name>
</gene>
<dbReference type="AlphaFoldDB" id="A0A7S2F9R7"/>
<feature type="compositionally biased region" description="Gly residues" evidence="6">
    <location>
        <begin position="14"/>
        <end position="24"/>
    </location>
</feature>
<feature type="compositionally biased region" description="Polar residues" evidence="6">
    <location>
        <begin position="1"/>
        <end position="11"/>
    </location>
</feature>
<evidence type="ECO:0000313" key="8">
    <source>
        <dbReference type="EMBL" id="CAD9382427.1"/>
    </source>
</evidence>
<comment type="catalytic activity">
    <reaction evidence="1 5">
        <text>[protein]-peptidylproline (omega=180) = [protein]-peptidylproline (omega=0)</text>
        <dbReference type="Rhea" id="RHEA:16237"/>
        <dbReference type="Rhea" id="RHEA-COMP:10747"/>
        <dbReference type="Rhea" id="RHEA-COMP:10748"/>
        <dbReference type="ChEBI" id="CHEBI:83833"/>
        <dbReference type="ChEBI" id="CHEBI:83834"/>
        <dbReference type="EC" id="5.2.1.8"/>
    </reaction>
</comment>